<keyword evidence="11" id="KW-1185">Reference proteome</keyword>
<feature type="binding site" evidence="6">
    <location>
        <position position="830"/>
    </location>
    <ligand>
        <name>Zn(2+)</name>
        <dbReference type="ChEBI" id="CHEBI:29105"/>
        <label>1</label>
    </ligand>
</feature>
<dbReference type="Pfam" id="PF00233">
    <property type="entry name" value="PDEase_I"/>
    <property type="match status" value="1"/>
</dbReference>
<dbReference type="RefSeq" id="XP_013756798.1">
    <property type="nucleotide sequence ID" value="XM_013901344.1"/>
</dbReference>
<reference evidence="10 11" key="1">
    <citation type="submission" date="2010-05" db="EMBL/GenBank/DDBJ databases">
        <title>The Genome Sequence of Thecamonas trahens ATCC 50062.</title>
        <authorList>
            <consortium name="The Broad Institute Genome Sequencing Platform"/>
            <person name="Russ C."/>
            <person name="Cuomo C."/>
            <person name="Shea T."/>
            <person name="Young S.K."/>
            <person name="Zeng Q."/>
            <person name="Koehrsen M."/>
            <person name="Haas B."/>
            <person name="Borodovsky M."/>
            <person name="Guigo R."/>
            <person name="Alvarado L."/>
            <person name="Berlin A."/>
            <person name="Bochicchio J."/>
            <person name="Borenstein D."/>
            <person name="Chapman S."/>
            <person name="Chen Z."/>
            <person name="Freedman E."/>
            <person name="Gellesch M."/>
            <person name="Goldberg J."/>
            <person name="Griggs A."/>
            <person name="Gujja S."/>
            <person name="Heilman E."/>
            <person name="Heiman D."/>
            <person name="Hepburn T."/>
            <person name="Howarth C."/>
            <person name="Jen D."/>
            <person name="Larson L."/>
            <person name="Mehta T."/>
            <person name="Park D."/>
            <person name="Pearson M."/>
            <person name="Roberts A."/>
            <person name="Saif S."/>
            <person name="Shenoy N."/>
            <person name="Sisk P."/>
            <person name="Stolte C."/>
            <person name="Sykes S."/>
            <person name="Thomson T."/>
            <person name="Walk T."/>
            <person name="White J."/>
            <person name="Yandava C."/>
            <person name="Burger G."/>
            <person name="Gray M.W."/>
            <person name="Holland P.W.H."/>
            <person name="King N."/>
            <person name="Lang F.B.F."/>
            <person name="Roger A.J."/>
            <person name="Ruiz-Trillo I."/>
            <person name="Lander E."/>
            <person name="Nusbaum C."/>
        </authorList>
    </citation>
    <scope>NUCLEOTIDE SEQUENCE [LARGE SCALE GENOMIC DNA]</scope>
    <source>
        <strain evidence="10 11">ATCC 50062</strain>
    </source>
</reference>
<dbReference type="GO" id="GO:0004114">
    <property type="term" value="F:3',5'-cyclic-nucleotide phosphodiesterase activity"/>
    <property type="evidence" value="ECO:0007669"/>
    <property type="project" value="InterPro"/>
</dbReference>
<dbReference type="PRINTS" id="PR00387">
    <property type="entry name" value="PDIESTERASE1"/>
</dbReference>
<dbReference type="Gene3D" id="3.30.450.40">
    <property type="match status" value="2"/>
</dbReference>
<evidence type="ECO:0000313" key="10">
    <source>
        <dbReference type="EMBL" id="KNC50844.1"/>
    </source>
</evidence>
<proteinExistence type="inferred from homology"/>
<accession>A0A0L0DEX8</accession>
<comment type="similarity">
    <text evidence="1 7">Belongs to the cyclic nucleotide phosphodiesterase family.</text>
</comment>
<dbReference type="Pfam" id="PF01590">
    <property type="entry name" value="GAF"/>
    <property type="match status" value="2"/>
</dbReference>
<dbReference type="Gene3D" id="1.10.1300.10">
    <property type="entry name" value="3'5'-cyclic nucleotide phosphodiesterase, catalytic domain"/>
    <property type="match status" value="1"/>
</dbReference>
<evidence type="ECO:0000256" key="4">
    <source>
        <dbReference type="ARBA" id="ARBA00022801"/>
    </source>
</evidence>
<feature type="binding site" evidence="6">
    <location>
        <position position="680"/>
    </location>
    <ligand>
        <name>Zn(2+)</name>
        <dbReference type="ChEBI" id="CHEBI:29105"/>
        <label>1</label>
    </ligand>
</feature>
<evidence type="ECO:0000256" key="3">
    <source>
        <dbReference type="ARBA" id="ARBA00022723"/>
    </source>
</evidence>
<gene>
    <name evidence="10" type="ORF">AMSG_06748</name>
</gene>
<dbReference type="OrthoDB" id="6423362at2759"/>
<dbReference type="PROSITE" id="PS51845">
    <property type="entry name" value="PDEASE_I_2"/>
    <property type="match status" value="1"/>
</dbReference>
<organism evidence="10 11">
    <name type="scientific">Thecamonas trahens ATCC 50062</name>
    <dbReference type="NCBI Taxonomy" id="461836"/>
    <lineage>
        <taxon>Eukaryota</taxon>
        <taxon>Apusozoa</taxon>
        <taxon>Apusomonadida</taxon>
        <taxon>Apusomonadidae</taxon>
        <taxon>Thecamonas</taxon>
    </lineage>
</organism>
<dbReference type="CDD" id="cd00077">
    <property type="entry name" value="HDc"/>
    <property type="match status" value="1"/>
</dbReference>
<feature type="binding site" evidence="6">
    <location>
        <position position="717"/>
    </location>
    <ligand>
        <name>Zn(2+)</name>
        <dbReference type="ChEBI" id="CHEBI:29105"/>
        <label>2</label>
    </ligand>
</feature>
<feature type="binding site" evidence="6">
    <location>
        <position position="716"/>
    </location>
    <ligand>
        <name>Zn(2+)</name>
        <dbReference type="ChEBI" id="CHEBI:29105"/>
        <label>1</label>
    </ligand>
</feature>
<dbReference type="eggNOG" id="KOG3689">
    <property type="taxonomic scope" value="Eukaryota"/>
</dbReference>
<dbReference type="InterPro" id="IPR002073">
    <property type="entry name" value="PDEase_catalytic_dom"/>
</dbReference>
<evidence type="ECO:0000256" key="5">
    <source>
        <dbReference type="PIRSR" id="PIRSR623088-1"/>
    </source>
</evidence>
<dbReference type="InterPro" id="IPR029016">
    <property type="entry name" value="GAF-like_dom_sf"/>
</dbReference>
<sequence length="943" mass="103000">MAVLSQFLTSFSAVLTGLALAPLLSSSTASLAHSAALLAAAFLPEPKPKPKPKPESKPKPEPESVPESKPMQKSEPLVDIIPPSDGEDDDSDDERSFASSHSGGDDDLYSDVIHSDDGSMRALPVPRDSEAGLSVVEVKQWLASQPQLVAEVTHLSAVSTIDTSVTCLELHAKLAGAVRSLCRASAVAAFYYSRPRRGLVPVKTAFRPTKWQLDAGIVGEVMRTRQPVVVDQPMAHPAFDANSDFYGLHDPLPTEASPRAMMFVPVFEHVPSTSGAPPVSRLVGVIYMVHVHERTPFSQLEIADISLLASHIGPIFERIIAKEMSEKKRRVSVSWRSATQTALLMEKVQESEENATALLDVIQHIFSELRPDELIAKIITNARRLLRADGCSVFLKDDEELYAKVFETLGSPNGADSSASPALGGGASTTSAGLVRDGAEIRFPITAGIAGAVASTGKLVNIPDAYADPRFNPEVDKRTGYRTRSILCAPILDQEGKLLGVAQLVNKCPRSSAGGPVPFSASDEHLLAGFAMFCGIALHNATMMERVEQSEQRHKVALELISYHLTANEDEVARLVAATIEDANSQLFAGMDSFEWSPRRLLALDGLDPAASGARQASAMAHVGARASEAVQASFRLVVRMFLDLDLPAQFDIPYEVLCRFVITVCRNYRDEVPYHNWWHALSVAHTFYVMARTMPIARFLLPHEVLSMLVATLCHDIDHRGKNNAFNKAQSSPLAKLYGSSVMERHHFSHTMLLLRHESTNIFSSLDSATYSQVLSHMKHVILATDLERHFPNLAAFKLELLGSDSGCYNVHNDHHRKMLSALIISACDLSASTKPWDIQHPVTMSIFEEFFAQGDEEKATGITPIPMMDREVANIPELELGFIDYVAAPTYTALADLVPELAPLVDGVSSNRQVWDQLHNEGTELHELGDAIEMPTHLPTL</sequence>
<dbReference type="GO" id="GO:0007165">
    <property type="term" value="P:signal transduction"/>
    <property type="evidence" value="ECO:0007669"/>
    <property type="project" value="InterPro"/>
</dbReference>
<evidence type="ECO:0000256" key="2">
    <source>
        <dbReference type="ARBA" id="ARBA00022535"/>
    </source>
</evidence>
<protein>
    <recommendedName>
        <fullName evidence="7">Phosphodiesterase</fullName>
        <ecNumber evidence="7">3.1.4.-</ecNumber>
    </recommendedName>
</protein>
<dbReference type="SMART" id="SM00065">
    <property type="entry name" value="GAF"/>
    <property type="match status" value="2"/>
</dbReference>
<keyword evidence="2" id="KW-0140">cGMP</keyword>
<dbReference type="SUPFAM" id="SSF109604">
    <property type="entry name" value="HD-domain/PDEase-like"/>
    <property type="match status" value="1"/>
</dbReference>
<dbReference type="InterPro" id="IPR023174">
    <property type="entry name" value="PDEase_CS"/>
</dbReference>
<feature type="binding site" evidence="6">
    <location>
        <position position="717"/>
    </location>
    <ligand>
        <name>Zn(2+)</name>
        <dbReference type="ChEBI" id="CHEBI:29105"/>
        <label>1</label>
    </ligand>
</feature>
<dbReference type="InterPro" id="IPR003607">
    <property type="entry name" value="HD/PDEase_dom"/>
</dbReference>
<dbReference type="GeneID" id="25565833"/>
<keyword evidence="4 7" id="KW-0378">Hydrolase</keyword>
<dbReference type="Proteomes" id="UP000054408">
    <property type="component" value="Unassembled WGS sequence"/>
</dbReference>
<keyword evidence="3 6" id="KW-0479">Metal-binding</keyword>
<dbReference type="PROSITE" id="PS00126">
    <property type="entry name" value="PDEASE_I_1"/>
    <property type="match status" value="1"/>
</dbReference>
<name>A0A0L0DEX8_THETB</name>
<dbReference type="EMBL" id="GL349462">
    <property type="protein sequence ID" value="KNC50844.1"/>
    <property type="molecule type" value="Genomic_DNA"/>
</dbReference>
<evidence type="ECO:0000256" key="8">
    <source>
        <dbReference type="SAM" id="MobiDB-lite"/>
    </source>
</evidence>
<feature type="compositionally biased region" description="Basic and acidic residues" evidence="8">
    <location>
        <begin position="46"/>
        <end position="62"/>
    </location>
</feature>
<dbReference type="PANTHER" id="PTHR11347">
    <property type="entry name" value="CYCLIC NUCLEOTIDE PHOSPHODIESTERASE"/>
    <property type="match status" value="1"/>
</dbReference>
<comment type="cofactor">
    <cofactor evidence="7">
        <name>a divalent metal cation</name>
        <dbReference type="ChEBI" id="CHEBI:60240"/>
    </cofactor>
    <text evidence="7">Binds 2 divalent metal cations per subunit. Site 1 may preferentially bind zinc ions, while site 2 has a preference for magnesium and/or manganese ions.</text>
</comment>
<dbReference type="SUPFAM" id="SSF55781">
    <property type="entry name" value="GAF domain-like"/>
    <property type="match status" value="2"/>
</dbReference>
<evidence type="ECO:0000313" key="11">
    <source>
        <dbReference type="Proteomes" id="UP000054408"/>
    </source>
</evidence>
<feature type="active site" description="Proton donor" evidence="5">
    <location>
        <position position="676"/>
    </location>
</feature>
<evidence type="ECO:0000256" key="1">
    <source>
        <dbReference type="ARBA" id="ARBA00007648"/>
    </source>
</evidence>
<dbReference type="SMART" id="SM00471">
    <property type="entry name" value="HDc"/>
    <property type="match status" value="1"/>
</dbReference>
<dbReference type="EC" id="3.1.4.-" evidence="7"/>
<dbReference type="InterPro" id="IPR036971">
    <property type="entry name" value="PDEase_catalytic_dom_sf"/>
</dbReference>
<evidence type="ECO:0000256" key="7">
    <source>
        <dbReference type="RuleBase" id="RU363067"/>
    </source>
</evidence>
<evidence type="ECO:0000259" key="9">
    <source>
        <dbReference type="PROSITE" id="PS51845"/>
    </source>
</evidence>
<dbReference type="STRING" id="461836.A0A0L0DEX8"/>
<evidence type="ECO:0000256" key="6">
    <source>
        <dbReference type="PIRSR" id="PIRSR623088-3"/>
    </source>
</evidence>
<dbReference type="InterPro" id="IPR023088">
    <property type="entry name" value="PDEase"/>
</dbReference>
<feature type="region of interest" description="Disordered" evidence="8">
    <location>
        <begin position="44"/>
        <end position="113"/>
    </location>
</feature>
<dbReference type="GO" id="GO:0046872">
    <property type="term" value="F:metal ion binding"/>
    <property type="evidence" value="ECO:0007669"/>
    <property type="project" value="UniProtKB-KW"/>
</dbReference>
<dbReference type="FunFam" id="1.10.1300.10:FF:000003">
    <property type="entry name" value="Phosphodiesterase"/>
    <property type="match status" value="1"/>
</dbReference>
<dbReference type="InterPro" id="IPR003018">
    <property type="entry name" value="GAF"/>
</dbReference>
<feature type="domain" description="PDEase" evidence="9">
    <location>
        <begin position="568"/>
        <end position="924"/>
    </location>
</feature>
<dbReference type="AlphaFoldDB" id="A0A0L0DEX8"/>